<feature type="non-terminal residue" evidence="3">
    <location>
        <position position="1"/>
    </location>
</feature>
<feature type="region of interest" description="Disordered" evidence="1">
    <location>
        <begin position="35"/>
        <end position="56"/>
    </location>
</feature>
<reference evidence="4" key="4">
    <citation type="submission" date="2025-05" db="UniProtKB">
        <authorList>
            <consortium name="EnsemblFungi"/>
        </authorList>
    </citation>
    <scope>IDENTIFICATION</scope>
    <source>
        <strain evidence="4">isolate 1-1 / race 1 (BBBD)</strain>
    </source>
</reference>
<evidence type="ECO:0000256" key="2">
    <source>
        <dbReference type="SAM" id="Phobius"/>
    </source>
</evidence>
<reference evidence="3" key="1">
    <citation type="submission" date="2009-11" db="EMBL/GenBank/DDBJ databases">
        <authorList>
            <consortium name="The Broad Institute Genome Sequencing Platform"/>
            <person name="Ward D."/>
            <person name="Feldgarden M."/>
            <person name="Earl A."/>
            <person name="Young S.K."/>
            <person name="Zeng Q."/>
            <person name="Koehrsen M."/>
            <person name="Alvarado L."/>
            <person name="Berlin A."/>
            <person name="Bochicchio J."/>
            <person name="Borenstein D."/>
            <person name="Chapman S.B."/>
            <person name="Chen Z."/>
            <person name="Engels R."/>
            <person name="Freedman E."/>
            <person name="Gellesch M."/>
            <person name="Goldberg J."/>
            <person name="Griggs A."/>
            <person name="Gujja S."/>
            <person name="Heilman E."/>
            <person name="Heiman D."/>
            <person name="Hepburn T."/>
            <person name="Howarth C."/>
            <person name="Jen D."/>
            <person name="Larson L."/>
            <person name="Lewis B."/>
            <person name="Mehta T."/>
            <person name="Park D."/>
            <person name="Pearson M."/>
            <person name="Roberts A."/>
            <person name="Saif S."/>
            <person name="Shea T."/>
            <person name="Shenoy N."/>
            <person name="Sisk P."/>
            <person name="Stolte C."/>
            <person name="Sykes S."/>
            <person name="Thomson T."/>
            <person name="Walk T."/>
            <person name="White J."/>
            <person name="Yandava C."/>
            <person name="Izard J."/>
            <person name="Baranova O.V."/>
            <person name="Blanton J.M."/>
            <person name="Tanner A.C."/>
            <person name="Dewhirst F.E."/>
            <person name="Haas B."/>
            <person name="Nusbaum C."/>
            <person name="Birren B."/>
        </authorList>
    </citation>
    <scope>NUCLEOTIDE SEQUENCE [LARGE SCALE GENOMIC DNA]</scope>
    <source>
        <strain evidence="3">1-1 BBBD Race 1</strain>
    </source>
</reference>
<sequence length="340" mass="38028">AWHMTVMLCDSTVRPEANSVQLHWALHHQTHLGTAIQDQPTSRSPPAHSISNHFNMETRPPPAAPPPYIQAVNRAYPKPLRPVVLLTTMVSLIWSLVLAVKFVEDRTDDSETKRMKIFDAILSVFFFVVAALEVFGIVAVLSHKILLARLYFFVSGLAAFLIFSAELTRLIAHFVVKSDLINDCRSALTGAKAETLNGAVASIDATEASRLCEGDWQRGIWWDLGWLVLTSCLALLFTGIVGAYYHQLLDPSSSRTADNREETVDPRFNGRVQDGPNAYPMEPYQNMAYQTPQHQDVPFVPPQYTMPPEYRPAPGFPGEQHKNDNKEALERVSLSDPPPR</sequence>
<evidence type="ECO:0000313" key="5">
    <source>
        <dbReference type="Proteomes" id="UP000005240"/>
    </source>
</evidence>
<reference evidence="3" key="2">
    <citation type="submission" date="2016-05" db="EMBL/GenBank/DDBJ databases">
        <title>Comparative analysis highlights variable genome content of wheat rusts and divergence of the mating loci.</title>
        <authorList>
            <person name="Cuomo C.A."/>
            <person name="Bakkeren G."/>
            <person name="Szabo L."/>
            <person name="Khalil H."/>
            <person name="Joly D."/>
            <person name="Goldberg J."/>
            <person name="Young S."/>
            <person name="Zeng Q."/>
            <person name="Fellers J."/>
        </authorList>
    </citation>
    <scope>NUCLEOTIDE SEQUENCE [LARGE SCALE GENOMIC DNA]</scope>
    <source>
        <strain evidence="3">1-1 BBBD Race 1</strain>
    </source>
</reference>
<evidence type="ECO:0000313" key="4">
    <source>
        <dbReference type="EnsemblFungi" id="PTTG_04641-t43_1-p1"/>
    </source>
</evidence>
<feature type="compositionally biased region" description="Polar residues" evidence="1">
    <location>
        <begin position="36"/>
        <end position="55"/>
    </location>
</feature>
<dbReference type="VEuPathDB" id="FungiDB:PTTG_04641"/>
<dbReference type="OrthoDB" id="3352285at2759"/>
<accession>A0A180GCF5</accession>
<evidence type="ECO:0000313" key="3">
    <source>
        <dbReference type="EMBL" id="OAV90264.1"/>
    </source>
</evidence>
<evidence type="ECO:0000256" key="1">
    <source>
        <dbReference type="SAM" id="MobiDB-lite"/>
    </source>
</evidence>
<reference evidence="4 5" key="3">
    <citation type="journal article" date="2017" name="G3 (Bethesda)">
        <title>Comparative analysis highlights variable genome content of wheat rusts and divergence of the mating loci.</title>
        <authorList>
            <person name="Cuomo C.A."/>
            <person name="Bakkeren G."/>
            <person name="Khalil H.B."/>
            <person name="Panwar V."/>
            <person name="Joly D."/>
            <person name="Linning R."/>
            <person name="Sakthikumar S."/>
            <person name="Song X."/>
            <person name="Adiconis X."/>
            <person name="Fan L."/>
            <person name="Goldberg J.M."/>
            <person name="Levin J.Z."/>
            <person name="Young S."/>
            <person name="Zeng Q."/>
            <person name="Anikster Y."/>
            <person name="Bruce M."/>
            <person name="Wang M."/>
            <person name="Yin C."/>
            <person name="McCallum B."/>
            <person name="Szabo L.J."/>
            <person name="Hulbert S."/>
            <person name="Chen X."/>
            <person name="Fellers J.P."/>
        </authorList>
    </citation>
    <scope>NUCLEOTIDE SEQUENCE</scope>
    <source>
        <strain evidence="4">isolate 1-1 / race 1 (BBBD)</strain>
        <strain evidence="5">Isolate 1-1 / race 1 (BBBD)</strain>
    </source>
</reference>
<feature type="transmembrane region" description="Helical" evidence="2">
    <location>
        <begin position="120"/>
        <end position="141"/>
    </location>
</feature>
<protein>
    <submittedName>
        <fullName evidence="3 4">Uncharacterized protein</fullName>
    </submittedName>
</protein>
<organism evidence="3">
    <name type="scientific">Puccinia triticina (isolate 1-1 / race 1 (BBBD))</name>
    <name type="common">Brown leaf rust fungus</name>
    <dbReference type="NCBI Taxonomy" id="630390"/>
    <lineage>
        <taxon>Eukaryota</taxon>
        <taxon>Fungi</taxon>
        <taxon>Dikarya</taxon>
        <taxon>Basidiomycota</taxon>
        <taxon>Pucciniomycotina</taxon>
        <taxon>Pucciniomycetes</taxon>
        <taxon>Pucciniales</taxon>
        <taxon>Pucciniaceae</taxon>
        <taxon>Puccinia</taxon>
    </lineage>
</organism>
<dbReference type="AlphaFoldDB" id="A0A180GCF5"/>
<feature type="transmembrane region" description="Helical" evidence="2">
    <location>
        <begin position="224"/>
        <end position="245"/>
    </location>
</feature>
<proteinExistence type="predicted"/>
<feature type="transmembrane region" description="Helical" evidence="2">
    <location>
        <begin position="150"/>
        <end position="172"/>
    </location>
</feature>
<feature type="region of interest" description="Disordered" evidence="1">
    <location>
        <begin position="294"/>
        <end position="340"/>
    </location>
</feature>
<dbReference type="EMBL" id="ADAS02000105">
    <property type="protein sequence ID" value="OAV90264.1"/>
    <property type="molecule type" value="Genomic_DNA"/>
</dbReference>
<gene>
    <name evidence="3" type="ORF">PTTG_04641</name>
</gene>
<keyword evidence="2" id="KW-1133">Transmembrane helix</keyword>
<feature type="compositionally biased region" description="Pro residues" evidence="1">
    <location>
        <begin position="299"/>
        <end position="315"/>
    </location>
</feature>
<name>A0A180GCF5_PUCT1</name>
<dbReference type="EnsemblFungi" id="PTTG_04641-t43_1">
    <property type="protein sequence ID" value="PTTG_04641-t43_1-p1"/>
    <property type="gene ID" value="PTTG_04641"/>
</dbReference>
<feature type="transmembrane region" description="Helical" evidence="2">
    <location>
        <begin position="83"/>
        <end position="100"/>
    </location>
</feature>
<keyword evidence="2" id="KW-0472">Membrane</keyword>
<dbReference type="Proteomes" id="UP000005240">
    <property type="component" value="Unassembled WGS sequence"/>
</dbReference>
<keyword evidence="2" id="KW-0812">Transmembrane</keyword>
<feature type="region of interest" description="Disordered" evidence="1">
    <location>
        <begin position="253"/>
        <end position="276"/>
    </location>
</feature>
<feature type="compositionally biased region" description="Basic and acidic residues" evidence="1">
    <location>
        <begin position="319"/>
        <end position="330"/>
    </location>
</feature>
<keyword evidence="5" id="KW-1185">Reference proteome</keyword>